<dbReference type="PANTHER" id="PTHR31580">
    <property type="entry name" value="FILAMENT-LIKE PLANT PROTEIN 4"/>
    <property type="match status" value="1"/>
</dbReference>
<protein>
    <submittedName>
        <fullName evidence="4">Uncharacterized protein</fullName>
    </submittedName>
</protein>
<dbReference type="InterPro" id="IPR008587">
    <property type="entry name" value="FPP_plant"/>
</dbReference>
<evidence type="ECO:0000313" key="4">
    <source>
        <dbReference type="EMBL" id="KAG5579656.1"/>
    </source>
</evidence>
<dbReference type="Pfam" id="PF05911">
    <property type="entry name" value="FPP"/>
    <property type="match status" value="1"/>
</dbReference>
<evidence type="ECO:0000256" key="1">
    <source>
        <dbReference type="ARBA" id="ARBA00005921"/>
    </source>
</evidence>
<dbReference type="OrthoDB" id="128924at2759"/>
<dbReference type="Proteomes" id="UP000824120">
    <property type="component" value="Chromosome 10"/>
</dbReference>
<dbReference type="PANTHER" id="PTHR31580:SF29">
    <property type="entry name" value="FILAMENT-LIKE PLANT PROTEIN ISOFORM X1"/>
    <property type="match status" value="1"/>
</dbReference>
<comment type="similarity">
    <text evidence="1">Belongs to the FPP family.</text>
</comment>
<evidence type="ECO:0000256" key="2">
    <source>
        <dbReference type="ARBA" id="ARBA00023054"/>
    </source>
</evidence>
<comment type="caution">
    <text evidence="4">The sequence shown here is derived from an EMBL/GenBank/DDBJ whole genome shotgun (WGS) entry which is preliminary data.</text>
</comment>
<keyword evidence="2 3" id="KW-0175">Coiled coil</keyword>
<gene>
    <name evidence="4" type="ORF">H5410_050283</name>
</gene>
<name>A0A9J5WXE9_SOLCO</name>
<reference evidence="4 5" key="1">
    <citation type="submission" date="2020-09" db="EMBL/GenBank/DDBJ databases">
        <title>De no assembly of potato wild relative species, Solanum commersonii.</title>
        <authorList>
            <person name="Cho K."/>
        </authorList>
    </citation>
    <scope>NUCLEOTIDE SEQUENCE [LARGE SCALE GENOMIC DNA]</scope>
    <source>
        <strain evidence="4">LZ3.2</strain>
        <tissue evidence="4">Leaf</tissue>
    </source>
</reference>
<feature type="coiled-coil region" evidence="3">
    <location>
        <begin position="286"/>
        <end position="320"/>
    </location>
</feature>
<organism evidence="4 5">
    <name type="scientific">Solanum commersonii</name>
    <name type="common">Commerson's wild potato</name>
    <name type="synonym">Commerson's nightshade</name>
    <dbReference type="NCBI Taxonomy" id="4109"/>
    <lineage>
        <taxon>Eukaryota</taxon>
        <taxon>Viridiplantae</taxon>
        <taxon>Streptophyta</taxon>
        <taxon>Embryophyta</taxon>
        <taxon>Tracheophyta</taxon>
        <taxon>Spermatophyta</taxon>
        <taxon>Magnoliopsida</taxon>
        <taxon>eudicotyledons</taxon>
        <taxon>Gunneridae</taxon>
        <taxon>Pentapetalae</taxon>
        <taxon>asterids</taxon>
        <taxon>lamiids</taxon>
        <taxon>Solanales</taxon>
        <taxon>Solanaceae</taxon>
        <taxon>Solanoideae</taxon>
        <taxon>Solaneae</taxon>
        <taxon>Solanum</taxon>
    </lineage>
</organism>
<sequence length="372" mass="42130">MLELDTCFFSSSRFRFSRSVKASRLFSSLPQESSFFFLLASSKLNISCSIRTFCTCSRARRCIFRDSAPSTLKQETSKRNKESLANLIHLEGEAGRTGSLVSTDPNVLVRLECLEKENTTLKLYLSSCSEELQIKTIERDLSTQAAETASKQQLESINNVTKLEAECRKLQALARKSSLLSDQRSTVVSSFSIESFTNGQSGSEDQLKTVHSNSQMMRKLETRECDQSCSDSSASTLIAKLDQFQHEKVMPKTLDARSLEIDMMDDFLGRRNSLQYLKLESPVSRIWTLSQRVVELEQKLEKIETDKVELENALSESRDALKVSDLKTLSQQQNSFSNQLLLQNYKSSNLCVPHETLSLNMSIKSEEKEKNK</sequence>
<accession>A0A9J5WXE9</accession>
<evidence type="ECO:0000313" key="5">
    <source>
        <dbReference type="Proteomes" id="UP000824120"/>
    </source>
</evidence>
<proteinExistence type="inferred from homology"/>
<keyword evidence="5" id="KW-1185">Reference proteome</keyword>
<dbReference type="AlphaFoldDB" id="A0A9J5WXE9"/>
<evidence type="ECO:0000256" key="3">
    <source>
        <dbReference type="SAM" id="Coils"/>
    </source>
</evidence>
<dbReference type="EMBL" id="JACXVP010000010">
    <property type="protein sequence ID" value="KAG5579656.1"/>
    <property type="molecule type" value="Genomic_DNA"/>
</dbReference>